<dbReference type="InterPro" id="IPR006047">
    <property type="entry name" value="GH13_cat_dom"/>
</dbReference>
<sequence>MKDGDYLFKRILSGLLVSAMLTGSVVYLTGCSNSQNGSDDNTSTNTSTEYAHADKIDNGTILQCFSWDFNTIKESMADIAASGYTALQTSPINACLEGENGGMQLYGDGKWYYHYQPTDFKIGNYQLGTRDEFKAMCDEAEKYGIKVIVDVIANHTTPTTSAVSQDLIDAGGGSLDTLYHKNNAYDLNDFSNRLACTTYKMGGLPDINTERTSFQDYFIEYLNDCVACGADGFRYDTAKHIGLPDDPKEDDGFTNNFWQRVITEVNNADNLFIYGEVLQGNNERIADYIEAIGHTTASTYGSKIRGAITNNTLSKGTVSDYWLGDAPLNMVTWVESHDNYINDGNWYNMTKEQVILGWAVITARKDGTPLFFDRPYYSSVENEWGMNRIGTEGDDMYKDKSVKAVNFFRTAMIGEDENIVNPNSDSTAVMIERGTKGAVIVNTKDALKTGFETNLADGTYVNRVDGKTEYTVKNGKLTSDADIPANSVVVLYNDGYKKYEAAAEVGVAEDTVFNIQSGKTATVTLTCANTDNAEYALNGAAAVSYKNGETVTVSVPSGSDIATLELTAKNSKGVKTYERVVFATEVKYSISSGTKVYFEKPDSWGDQIFAYVYNDELYENETWPGIEMTKESDGKYSYTFTEDWETPYIIFNDGDFADSQQYPADNGLTVEDGKTYTIE</sequence>
<evidence type="ECO:0000256" key="7">
    <source>
        <dbReference type="ARBA" id="ARBA00022801"/>
    </source>
</evidence>
<keyword evidence="9 12" id="KW-0119">Carbohydrate metabolism</keyword>
<comment type="cofactor">
    <cofactor evidence="2">
        <name>Ca(2+)</name>
        <dbReference type="ChEBI" id="CHEBI:29108"/>
    </cofactor>
</comment>
<dbReference type="PRINTS" id="PR00110">
    <property type="entry name" value="ALPHAAMYLASE"/>
</dbReference>
<keyword evidence="7 12" id="KW-0378">Hydrolase</keyword>
<dbReference type="InterPro" id="IPR006046">
    <property type="entry name" value="Alpha_amylase"/>
</dbReference>
<evidence type="ECO:0000256" key="6">
    <source>
        <dbReference type="ARBA" id="ARBA00022723"/>
    </source>
</evidence>
<dbReference type="SUPFAM" id="SSF51445">
    <property type="entry name" value="(Trans)glycosidases"/>
    <property type="match status" value="1"/>
</dbReference>
<evidence type="ECO:0000256" key="12">
    <source>
        <dbReference type="RuleBase" id="RU361134"/>
    </source>
</evidence>
<dbReference type="EMBL" id="JACOPS010000001">
    <property type="protein sequence ID" value="MBC5727120.1"/>
    <property type="molecule type" value="Genomic_DNA"/>
</dbReference>
<keyword evidence="16" id="KW-1185">Reference proteome</keyword>
<evidence type="ECO:0000256" key="5">
    <source>
        <dbReference type="ARBA" id="ARBA00017303"/>
    </source>
</evidence>
<keyword evidence="10 12" id="KW-0326">Glycosidase</keyword>
<protein>
    <recommendedName>
        <fullName evidence="5 12">Alpha-amylase</fullName>
        <ecNumber evidence="4 12">3.2.1.1</ecNumber>
    </recommendedName>
</protein>
<reference evidence="15 16" key="1">
    <citation type="submission" date="2020-08" db="EMBL/GenBank/DDBJ databases">
        <title>Genome public.</title>
        <authorList>
            <person name="Liu C."/>
            <person name="Sun Q."/>
        </authorList>
    </citation>
    <scope>NUCLEOTIDE SEQUENCE [LARGE SCALE GENOMIC DNA]</scope>
    <source>
        <strain evidence="15 16">NSJ-71</strain>
    </source>
</reference>
<organism evidence="15 16">
    <name type="scientific">Ruminococcus intestinalis</name>
    <dbReference type="NCBI Taxonomy" id="2763066"/>
    <lineage>
        <taxon>Bacteria</taxon>
        <taxon>Bacillati</taxon>
        <taxon>Bacillota</taxon>
        <taxon>Clostridia</taxon>
        <taxon>Eubacteriales</taxon>
        <taxon>Oscillospiraceae</taxon>
        <taxon>Ruminococcus</taxon>
    </lineage>
</organism>
<dbReference type="InterPro" id="IPR013783">
    <property type="entry name" value="Ig-like_fold"/>
</dbReference>
<dbReference type="EC" id="3.2.1.1" evidence="4 12"/>
<name>A0ABR7HHX3_9FIRM</name>
<comment type="catalytic activity">
    <reaction evidence="1 12">
        <text>Endohydrolysis of (1-&gt;4)-alpha-D-glucosidic linkages in polysaccharides containing three or more (1-&gt;4)-alpha-linked D-glucose units.</text>
        <dbReference type="EC" id="3.2.1.1"/>
    </reaction>
</comment>
<dbReference type="CDD" id="cd11315">
    <property type="entry name" value="AmyAc_bac1_AmyA"/>
    <property type="match status" value="1"/>
</dbReference>
<evidence type="ECO:0000313" key="15">
    <source>
        <dbReference type="EMBL" id="MBC5727120.1"/>
    </source>
</evidence>
<dbReference type="Pfam" id="PF00128">
    <property type="entry name" value="Alpha-amylase"/>
    <property type="match status" value="1"/>
</dbReference>
<evidence type="ECO:0000256" key="9">
    <source>
        <dbReference type="ARBA" id="ARBA00023277"/>
    </source>
</evidence>
<dbReference type="Gene3D" id="3.20.20.80">
    <property type="entry name" value="Glycosidases"/>
    <property type="match status" value="1"/>
</dbReference>
<dbReference type="PANTHER" id="PTHR43447">
    <property type="entry name" value="ALPHA-AMYLASE"/>
    <property type="match status" value="1"/>
</dbReference>
<gene>
    <name evidence="15" type="ORF">H8R91_00990</name>
</gene>
<evidence type="ECO:0000256" key="10">
    <source>
        <dbReference type="ARBA" id="ARBA00023295"/>
    </source>
</evidence>
<dbReference type="RefSeq" id="WP_186934524.1">
    <property type="nucleotide sequence ID" value="NZ_JACOPS010000001.1"/>
</dbReference>
<feature type="domain" description="Glycosyl hydrolase family 13 catalytic" evidence="14">
    <location>
        <begin position="59"/>
        <end position="409"/>
    </location>
</feature>
<proteinExistence type="inferred from homology"/>
<dbReference type="SUPFAM" id="SSF51011">
    <property type="entry name" value="Glycosyl hydrolase domain"/>
    <property type="match status" value="1"/>
</dbReference>
<dbReference type="Pfam" id="PF16738">
    <property type="entry name" value="CBM26"/>
    <property type="match status" value="1"/>
</dbReference>
<dbReference type="SMART" id="SM00642">
    <property type="entry name" value="Aamy"/>
    <property type="match status" value="1"/>
</dbReference>
<dbReference type="Gene3D" id="2.60.40.10">
    <property type="entry name" value="Immunoglobulins"/>
    <property type="match status" value="1"/>
</dbReference>
<dbReference type="InterPro" id="IPR031965">
    <property type="entry name" value="CBM26"/>
</dbReference>
<comment type="similarity">
    <text evidence="3 11">Belongs to the glycosyl hydrolase 13 family.</text>
</comment>
<dbReference type="Proteomes" id="UP000636755">
    <property type="component" value="Unassembled WGS sequence"/>
</dbReference>
<comment type="caution">
    <text evidence="15">The sequence shown here is derived from an EMBL/GenBank/DDBJ whole genome shotgun (WGS) entry which is preliminary data.</text>
</comment>
<evidence type="ECO:0000313" key="16">
    <source>
        <dbReference type="Proteomes" id="UP000636755"/>
    </source>
</evidence>
<dbReference type="InterPro" id="IPR031319">
    <property type="entry name" value="A-amylase_C"/>
</dbReference>
<evidence type="ECO:0000256" key="1">
    <source>
        <dbReference type="ARBA" id="ARBA00000548"/>
    </source>
</evidence>
<dbReference type="Gene3D" id="2.60.40.1180">
    <property type="entry name" value="Golgi alpha-mannosidase II"/>
    <property type="match status" value="1"/>
</dbReference>
<dbReference type="InterPro" id="IPR017853">
    <property type="entry name" value="GH"/>
</dbReference>
<evidence type="ECO:0000256" key="2">
    <source>
        <dbReference type="ARBA" id="ARBA00001913"/>
    </source>
</evidence>
<evidence type="ECO:0000256" key="3">
    <source>
        <dbReference type="ARBA" id="ARBA00008061"/>
    </source>
</evidence>
<evidence type="ECO:0000259" key="13">
    <source>
        <dbReference type="SMART" id="SM00632"/>
    </source>
</evidence>
<dbReference type="InterPro" id="IPR013780">
    <property type="entry name" value="Glyco_hydro_b"/>
</dbReference>
<evidence type="ECO:0000259" key="14">
    <source>
        <dbReference type="SMART" id="SM00642"/>
    </source>
</evidence>
<feature type="domain" description="Alpha-amylase C-terminal" evidence="13">
    <location>
        <begin position="419"/>
        <end position="496"/>
    </location>
</feature>
<evidence type="ECO:0000256" key="8">
    <source>
        <dbReference type="ARBA" id="ARBA00022837"/>
    </source>
</evidence>
<evidence type="ECO:0000256" key="11">
    <source>
        <dbReference type="RuleBase" id="RU003615"/>
    </source>
</evidence>
<dbReference type="SMART" id="SM00632">
    <property type="entry name" value="Aamy_C"/>
    <property type="match status" value="1"/>
</dbReference>
<keyword evidence="6" id="KW-0479">Metal-binding</keyword>
<accession>A0ABR7HHX3</accession>
<evidence type="ECO:0000256" key="4">
    <source>
        <dbReference type="ARBA" id="ARBA00012595"/>
    </source>
</evidence>
<keyword evidence="8" id="KW-0106">Calcium</keyword>